<proteinExistence type="predicted"/>
<dbReference type="Proteomes" id="UP001162992">
    <property type="component" value="Chromosome 5"/>
</dbReference>
<sequence>MAMAASCILLPVSLASSSSSASSSSHAIPSISHHCSSSSSPWLMRHSLSGTPLTFTPCKRRGMAVAMAAVTLPVLTFEGEKVGETELDLKAARAETAKAVVHRGVITELQNKRRGTASTLTRGEVRGGGRKPYKQKGTGNARRGSQRTPLRPGGGIIFGPKPKDWSIKINKKEKRLAISTALQSAAVNTVVVEDFEERFEVPRTKDFISALKRWGIQAEEHSLIFTTNPSKNFVLSSRNVGTVKLITPRSLNLYDVLRADKLVFTKSAVEYLNRMYGLSADLEDIDEVDEQLTDAD</sequence>
<protein>
    <submittedName>
        <fullName evidence="1">Uncharacterized protein</fullName>
    </submittedName>
</protein>
<keyword evidence="2" id="KW-1185">Reference proteome</keyword>
<reference evidence="2" key="1">
    <citation type="journal article" date="2024" name="Proc. Natl. Acad. Sci. U.S.A.">
        <title>Extraordinary preservation of gene collinearity over three hundred million years revealed in homosporous lycophytes.</title>
        <authorList>
            <person name="Li C."/>
            <person name="Wickell D."/>
            <person name="Kuo L.Y."/>
            <person name="Chen X."/>
            <person name="Nie B."/>
            <person name="Liao X."/>
            <person name="Peng D."/>
            <person name="Ji J."/>
            <person name="Jenkins J."/>
            <person name="Williams M."/>
            <person name="Shu S."/>
            <person name="Plott C."/>
            <person name="Barry K."/>
            <person name="Rajasekar S."/>
            <person name="Grimwood J."/>
            <person name="Han X."/>
            <person name="Sun S."/>
            <person name="Hou Z."/>
            <person name="He W."/>
            <person name="Dai G."/>
            <person name="Sun C."/>
            <person name="Schmutz J."/>
            <person name="Leebens-Mack J.H."/>
            <person name="Li F.W."/>
            <person name="Wang L."/>
        </authorList>
    </citation>
    <scope>NUCLEOTIDE SEQUENCE [LARGE SCALE GENOMIC DNA]</scope>
    <source>
        <strain evidence="2">cv. PW_Plant_1</strain>
    </source>
</reference>
<evidence type="ECO:0000313" key="1">
    <source>
        <dbReference type="EMBL" id="KAJ7555277.1"/>
    </source>
</evidence>
<comment type="caution">
    <text evidence="1">The sequence shown here is derived from an EMBL/GenBank/DDBJ whole genome shotgun (WGS) entry which is preliminary data.</text>
</comment>
<dbReference type="EMBL" id="CM055096">
    <property type="protein sequence ID" value="KAJ7555277.1"/>
    <property type="molecule type" value="Genomic_DNA"/>
</dbReference>
<accession>A0ACC2DMF7</accession>
<evidence type="ECO:0000313" key="2">
    <source>
        <dbReference type="Proteomes" id="UP001162992"/>
    </source>
</evidence>
<name>A0ACC2DMF7_DIPCM</name>
<gene>
    <name evidence="1" type="ORF">O6H91_05G029600</name>
</gene>
<organism evidence="1 2">
    <name type="scientific">Diphasiastrum complanatum</name>
    <name type="common">Issler's clubmoss</name>
    <name type="synonym">Lycopodium complanatum</name>
    <dbReference type="NCBI Taxonomy" id="34168"/>
    <lineage>
        <taxon>Eukaryota</taxon>
        <taxon>Viridiplantae</taxon>
        <taxon>Streptophyta</taxon>
        <taxon>Embryophyta</taxon>
        <taxon>Tracheophyta</taxon>
        <taxon>Lycopodiopsida</taxon>
        <taxon>Lycopodiales</taxon>
        <taxon>Lycopodiaceae</taxon>
        <taxon>Lycopodioideae</taxon>
        <taxon>Diphasiastrum</taxon>
    </lineage>
</organism>